<dbReference type="PROSITE" id="PS50089">
    <property type="entry name" value="ZF_RING_2"/>
    <property type="match status" value="1"/>
</dbReference>
<evidence type="ECO:0000259" key="3">
    <source>
        <dbReference type="PROSITE" id="PS50089"/>
    </source>
</evidence>
<evidence type="ECO:0000313" key="4">
    <source>
        <dbReference type="EMBL" id="URE46936.1"/>
    </source>
</evidence>
<dbReference type="EMBL" id="CP097511">
    <property type="protein sequence ID" value="URE46936.1"/>
    <property type="molecule type" value="Genomic_DNA"/>
</dbReference>
<proteinExistence type="predicted"/>
<keyword evidence="1" id="KW-0479">Metal-binding</keyword>
<feature type="region of interest" description="Disordered" evidence="2">
    <location>
        <begin position="282"/>
        <end position="354"/>
    </location>
</feature>
<accession>A0A9E7I7H0</accession>
<dbReference type="SMART" id="SM00184">
    <property type="entry name" value="RING"/>
    <property type="match status" value="1"/>
</dbReference>
<feature type="region of interest" description="Disordered" evidence="2">
    <location>
        <begin position="404"/>
        <end position="424"/>
    </location>
</feature>
<dbReference type="Gene3D" id="3.30.40.10">
    <property type="entry name" value="Zinc/RING finger domain, C3HC4 (zinc finger)"/>
    <property type="match status" value="1"/>
</dbReference>
<feature type="compositionally biased region" description="Polar residues" evidence="2">
    <location>
        <begin position="411"/>
        <end position="424"/>
    </location>
</feature>
<keyword evidence="1" id="KW-0862">Zinc</keyword>
<dbReference type="PANTHER" id="PTHR37768:SF2">
    <property type="entry name" value="OS06G0694800 PROTEIN"/>
    <property type="match status" value="1"/>
</dbReference>
<feature type="compositionally biased region" description="Low complexity" evidence="2">
    <location>
        <begin position="215"/>
        <end position="232"/>
    </location>
</feature>
<keyword evidence="5" id="KW-1185">Reference proteome</keyword>
<feature type="compositionally biased region" description="Polar residues" evidence="2">
    <location>
        <begin position="314"/>
        <end position="336"/>
    </location>
</feature>
<protein>
    <submittedName>
        <fullName evidence="4">Zinc finger, C3HC4 type, domain containing protein</fullName>
    </submittedName>
</protein>
<evidence type="ECO:0000313" key="5">
    <source>
        <dbReference type="Proteomes" id="UP001055439"/>
    </source>
</evidence>
<evidence type="ECO:0000256" key="1">
    <source>
        <dbReference type="PROSITE-ProRule" id="PRU00175"/>
    </source>
</evidence>
<name>A0A9E7I7H0_9LILI</name>
<dbReference type="OrthoDB" id="8062037at2759"/>
<dbReference type="AlphaFoldDB" id="A0A9E7I7H0"/>
<dbReference type="SUPFAM" id="SSF57850">
    <property type="entry name" value="RING/U-box"/>
    <property type="match status" value="1"/>
</dbReference>
<dbReference type="PANTHER" id="PTHR37768">
    <property type="entry name" value="OS06G0694800 PROTEIN"/>
    <property type="match status" value="1"/>
</dbReference>
<dbReference type="InterPro" id="IPR013083">
    <property type="entry name" value="Znf_RING/FYVE/PHD"/>
</dbReference>
<feature type="domain" description="RING-type" evidence="3">
    <location>
        <begin position="549"/>
        <end position="590"/>
    </location>
</feature>
<keyword evidence="1" id="KW-0863">Zinc-finger</keyword>
<feature type="region of interest" description="Disordered" evidence="2">
    <location>
        <begin position="208"/>
        <end position="232"/>
    </location>
</feature>
<dbReference type="Proteomes" id="UP001055439">
    <property type="component" value="Chromosome 9"/>
</dbReference>
<gene>
    <name evidence="4" type="ORF">MUK42_25423</name>
</gene>
<evidence type="ECO:0000256" key="2">
    <source>
        <dbReference type="SAM" id="MobiDB-lite"/>
    </source>
</evidence>
<dbReference type="GO" id="GO:0008270">
    <property type="term" value="F:zinc ion binding"/>
    <property type="evidence" value="ECO:0007669"/>
    <property type="project" value="UniProtKB-KW"/>
</dbReference>
<sequence length="922" mass="101058">MFVVEQVLPLSATSSFAPYFYLDMDEYVGKRAAGEHNFPRRPSIASINQNNQGRSVHYPDRLGRGARQNTIRGALIGSQEKYKYTRAPFSSMNCEAMDASSSRSSPISGGCGRSFREQKNKELLRESTIAESSTKQDESEDSINIGKQVYVEILNSESQRRLEDSEGISVTTEHFKPSVLQNISTNITESRFTASVPKPHRQINRQFGTGKQDPSSSSFFHHSSVSHRNSSHAVKPISQRLSSGPETCSLKSLSCTSASDILPSGCSSSDFTHHWRADAVRKRPLGGDSSAARSKGANASSGGGYVVPMHTGAGLSSSSRDQSMHQPMSRTRNQPTIRDGSVSVRTHRGSTEENQMRLSVQGDDSTLLLHEPIMTPEYQWAQFSSPDTLSENASRSSPALYNLYGRPGTGNRASQSTLLSQPEDNSTRMFYGSLRDRDVYRRFNMDGFAEVLLALERIEQVEALAHEQSLMLETSLLFGGLSFHDQHRDLRMDIDNMSYEELLALEEKMGTVSTALSEEQLYKCLERSIYEPTHLTTGITFCFDENMKCSICQEEYVGEDEIGKLSCEHRYHATCIAKWLRRKNWCPICKSSVLPSQLPQGKKEAAPPSNTMALASSQLSFLTGSPLPPVPRHNKKPHLMPLKPCRSSMDKGSSSERSEMKLAQLAMVAVAAGVLTLGSVEPAVAAKSGGRIGGQAFRSAAPRVSGPRINNSRTNIYINPPVAPPLVGGYGYGVPFYGGWGWSPFTFFAPGPSVAVGIGGGFDVFVTFLVLGAVTAFLPPGMVAERLRESTPRPVIGKAGRYTVFITPPPASTPSEAPRAESARPAKASPLLFDALHSPLPVQVPPKQFDKVDANSSGSVFGFFWDAIARVQDAHSSLDEHLADWFGLNQSKYQWALNDYYGNNGKEKEGWKLKAVTEVQSI</sequence>
<reference evidence="4" key="1">
    <citation type="submission" date="2022-05" db="EMBL/GenBank/DDBJ databases">
        <title>The Musa troglodytarum L. genome provides insights into the mechanism of non-climacteric behaviour and enrichment of carotenoids.</title>
        <authorList>
            <person name="Wang J."/>
        </authorList>
    </citation>
    <scope>NUCLEOTIDE SEQUENCE</scope>
    <source>
        <tissue evidence="4">Leaf</tissue>
    </source>
</reference>
<dbReference type="Pfam" id="PF13639">
    <property type="entry name" value="zf-RING_2"/>
    <property type="match status" value="1"/>
</dbReference>
<feature type="region of interest" description="Disordered" evidence="2">
    <location>
        <begin position="97"/>
        <end position="119"/>
    </location>
</feature>
<dbReference type="InterPro" id="IPR001841">
    <property type="entry name" value="Znf_RING"/>
</dbReference>
<organism evidence="4 5">
    <name type="scientific">Musa troglodytarum</name>
    <name type="common">fe'i banana</name>
    <dbReference type="NCBI Taxonomy" id="320322"/>
    <lineage>
        <taxon>Eukaryota</taxon>
        <taxon>Viridiplantae</taxon>
        <taxon>Streptophyta</taxon>
        <taxon>Embryophyta</taxon>
        <taxon>Tracheophyta</taxon>
        <taxon>Spermatophyta</taxon>
        <taxon>Magnoliopsida</taxon>
        <taxon>Liliopsida</taxon>
        <taxon>Zingiberales</taxon>
        <taxon>Musaceae</taxon>
        <taxon>Musa</taxon>
    </lineage>
</organism>